<organism evidence="1 2">
    <name type="scientific">Neophaeococcomyces mojaviensis</name>
    <dbReference type="NCBI Taxonomy" id="3383035"/>
    <lineage>
        <taxon>Eukaryota</taxon>
        <taxon>Fungi</taxon>
        <taxon>Dikarya</taxon>
        <taxon>Ascomycota</taxon>
        <taxon>Pezizomycotina</taxon>
        <taxon>Eurotiomycetes</taxon>
        <taxon>Chaetothyriomycetidae</taxon>
        <taxon>Chaetothyriales</taxon>
        <taxon>Chaetothyriales incertae sedis</taxon>
        <taxon>Neophaeococcomyces</taxon>
    </lineage>
</organism>
<protein>
    <submittedName>
        <fullName evidence="1">Uncharacterized protein</fullName>
    </submittedName>
</protein>
<sequence>MLSSLTKSLRRVPKPDATSAERSARAITFPDYDDETPSNKRSFFRYRNYDGPRPTQYVDEDEDEDEDDEEHDDDNPEEEEGSSTSGGPEEETPLLPLFSSAHLNNLPIFALTHTFREMVVDKCDTVLSWEQLRSPQVSQFLIKPIQQEIKENHMSAAVVSALLANCLQFTKEANLHPGNSGTNRTRALICELIAIKLLREYTTRDLIDALSYDFNPLQGQSQPERQNGAHQDRRGTPRAARISCIEIAIRASSKRFLSHPLVVQHLEAIWNGSIVFHSAADSMHRKKSSVLYSYGTSGQSSLSASPQTLSNKKEVTLYNPREASLFKLSRLRVPRYRNILSTISFAVLLALFLSVLKERSLEITTLEVVFWMWAAGYMLDEVIGFNEQGFSLYIASFWNTFDLGILMLLFVHLCLRLYGVLIPPDHATQVHIAHRAYDVLAVSAILVFPRLFSVLDHYRYFSQLIIAFRMMASDMLAVFFLIIIFCSGFLVALTFAFGRDNVDDPQAVAYALLQMLLGFTPAAWDRWNDYNWMGKFVLTLFLFVCHFVVVTILITVLTNSFMEIVRNANEEHQYLFAVNTISNVKSDTLFAYVPPLNVLQWLLIPLRYVMPFREYVRVNRTIIKATHFPILFAIYLYERLVLRPRYVDTIDLVESRGRVKRILTERMPRLLGAPSIATFRQEAALEEVFRRPADTTMRTARSQERRKSGNVVSHWMQNMGDDDVEPPQEQDRKVVDKLERRRTIGSRRTMPFQARNISVSRRPTSVASDPNDFGSHIEFLSPRGRVVPTMDLTPSAIEPPSQQTDADGDDELLTNDNDDETNIAASDVRHPVIMTGRNSLRRDYFASRMASHTHSPDQYDSGSARRIPLDFQHSNSSTRPPSRRAPRPKHNRNISSATMIYNPPADSEQDEQTNEDEKPASPGRSHLDVPPSEPQTSSSKPTSIPTGGKTPKRPHDHLKSRPMLPLRDHHASRSVPDFSNLLSKSKQPGHSDDPPARARRSSLEMDLVSDIGDNKAIGGGYVGAIPASFASRMALAANATRQSHLQKEEQQRRAEDAEMFGRLMMARMNSLEEGFREVVHEVRESIKQAGSGLASRQRSPERSEGLQLPKKTREKKFRERLERPGSALGSGAASVMSNEKDMERPVTGRSGSNGTTPQNTGGPVQLPLPDFAEVRKEEAGVDSPITDKKDDSQ</sequence>
<keyword evidence="2" id="KW-1185">Reference proteome</keyword>
<reference evidence="1" key="1">
    <citation type="submission" date="2022-10" db="EMBL/GenBank/DDBJ databases">
        <title>Culturing micro-colonial fungi from biological soil crusts in the Mojave desert and describing Neophaeococcomyces mojavensis, and introducing the new genera and species Taxawa tesnikishii.</title>
        <authorList>
            <person name="Kurbessoian T."/>
            <person name="Stajich J.E."/>
        </authorList>
    </citation>
    <scope>NUCLEOTIDE SEQUENCE</scope>
    <source>
        <strain evidence="1">JES_112</strain>
    </source>
</reference>
<gene>
    <name evidence="1" type="ORF">H2198_006411</name>
</gene>
<dbReference type="EMBL" id="JAPDRQ010000118">
    <property type="protein sequence ID" value="KAJ9654535.1"/>
    <property type="molecule type" value="Genomic_DNA"/>
</dbReference>
<accession>A0ACC3A2X0</accession>
<name>A0ACC3A2X0_9EURO</name>
<proteinExistence type="predicted"/>
<evidence type="ECO:0000313" key="2">
    <source>
        <dbReference type="Proteomes" id="UP001172386"/>
    </source>
</evidence>
<evidence type="ECO:0000313" key="1">
    <source>
        <dbReference type="EMBL" id="KAJ9654535.1"/>
    </source>
</evidence>
<dbReference type="Proteomes" id="UP001172386">
    <property type="component" value="Unassembled WGS sequence"/>
</dbReference>
<comment type="caution">
    <text evidence="1">The sequence shown here is derived from an EMBL/GenBank/DDBJ whole genome shotgun (WGS) entry which is preliminary data.</text>
</comment>